<dbReference type="EMBL" id="BAAAHK010000013">
    <property type="protein sequence ID" value="GAA0950102.1"/>
    <property type="molecule type" value="Genomic_DNA"/>
</dbReference>
<keyword evidence="1" id="KW-0805">Transcription regulation</keyword>
<dbReference type="InterPro" id="IPR050707">
    <property type="entry name" value="HTH_MetabolicPath_Reg"/>
</dbReference>
<gene>
    <name evidence="6" type="ORF">GCM10009554_49520</name>
</gene>
<keyword evidence="2" id="KW-0238">DNA-binding</keyword>
<dbReference type="Proteomes" id="UP001500542">
    <property type="component" value="Unassembled WGS sequence"/>
</dbReference>
<evidence type="ECO:0000256" key="2">
    <source>
        <dbReference type="ARBA" id="ARBA00023125"/>
    </source>
</evidence>
<evidence type="ECO:0000256" key="3">
    <source>
        <dbReference type="ARBA" id="ARBA00023163"/>
    </source>
</evidence>
<dbReference type="InterPro" id="IPR012794">
    <property type="entry name" value="PcaR_PcaU"/>
</dbReference>
<reference evidence="6 7" key="1">
    <citation type="journal article" date="2019" name="Int. J. Syst. Evol. Microbiol.">
        <title>The Global Catalogue of Microorganisms (GCM) 10K type strain sequencing project: providing services to taxonomists for standard genome sequencing and annotation.</title>
        <authorList>
            <consortium name="The Broad Institute Genomics Platform"/>
            <consortium name="The Broad Institute Genome Sequencing Center for Infectious Disease"/>
            <person name="Wu L."/>
            <person name="Ma J."/>
        </authorList>
    </citation>
    <scope>NUCLEOTIDE SEQUENCE [LARGE SCALE GENOMIC DNA]</scope>
    <source>
        <strain evidence="6 7">JCM 10977</strain>
    </source>
</reference>
<dbReference type="PANTHER" id="PTHR30136">
    <property type="entry name" value="HELIX-TURN-HELIX TRANSCRIPTIONAL REGULATOR, ICLR FAMILY"/>
    <property type="match status" value="1"/>
</dbReference>
<organism evidence="6 7">
    <name type="scientific">Kribbella koreensis</name>
    <dbReference type="NCBI Taxonomy" id="57909"/>
    <lineage>
        <taxon>Bacteria</taxon>
        <taxon>Bacillati</taxon>
        <taxon>Actinomycetota</taxon>
        <taxon>Actinomycetes</taxon>
        <taxon>Propionibacteriales</taxon>
        <taxon>Kribbellaceae</taxon>
        <taxon>Kribbella</taxon>
    </lineage>
</organism>
<dbReference type="Gene3D" id="3.30.450.40">
    <property type="match status" value="1"/>
</dbReference>
<evidence type="ECO:0000313" key="7">
    <source>
        <dbReference type="Proteomes" id="UP001500542"/>
    </source>
</evidence>
<protein>
    <submittedName>
        <fullName evidence="6">IclR family transcriptional regulator</fullName>
    </submittedName>
</protein>
<name>A0ABN1R0D4_9ACTN</name>
<comment type="caution">
    <text evidence="6">The sequence shown here is derived from an EMBL/GenBank/DDBJ whole genome shotgun (WGS) entry which is preliminary data.</text>
</comment>
<dbReference type="Pfam" id="PF09339">
    <property type="entry name" value="HTH_IclR"/>
    <property type="match status" value="1"/>
</dbReference>
<dbReference type="PANTHER" id="PTHR30136:SF34">
    <property type="entry name" value="TRANSCRIPTIONAL REGULATOR"/>
    <property type="match status" value="1"/>
</dbReference>
<accession>A0ABN1R0D4</accession>
<evidence type="ECO:0000259" key="4">
    <source>
        <dbReference type="PROSITE" id="PS51077"/>
    </source>
</evidence>
<dbReference type="Pfam" id="PF01614">
    <property type="entry name" value="IclR_C"/>
    <property type="match status" value="1"/>
</dbReference>
<dbReference type="InterPro" id="IPR029016">
    <property type="entry name" value="GAF-like_dom_sf"/>
</dbReference>
<dbReference type="InterPro" id="IPR036388">
    <property type="entry name" value="WH-like_DNA-bd_sf"/>
</dbReference>
<dbReference type="SUPFAM" id="SSF46785">
    <property type="entry name" value="Winged helix' DNA-binding domain"/>
    <property type="match status" value="1"/>
</dbReference>
<dbReference type="NCBIfam" id="TIGR02431">
    <property type="entry name" value="pcaR_pcaU"/>
    <property type="match status" value="1"/>
</dbReference>
<dbReference type="InterPro" id="IPR005471">
    <property type="entry name" value="Tscrpt_reg_IclR_N"/>
</dbReference>
<evidence type="ECO:0000313" key="6">
    <source>
        <dbReference type="EMBL" id="GAA0950102.1"/>
    </source>
</evidence>
<dbReference type="InterPro" id="IPR014757">
    <property type="entry name" value="Tscrpt_reg_IclR_C"/>
</dbReference>
<sequence length="263" mass="28096">MVGDASTSSGGTFLQGLERGLAVIRAFDAEQPSLTLSEVAREVGITPATARRILLTLEELGYVRSDGRRFSLTPRVLALGWAYLSSLDLGDIAGPYMEELSLKTRESCSIATLDLPDIVYVARVPTRRIMTVALGVGARLPAYVTSMGRVLLADASAGEVSAYLAALEPEAMTEHTVTSVEELGELIKQAGVDGYALVDQELELGLRSIAVPIRDSRGRAVAALNVSAHASRSTRASLQCEVLEPLLECADQIGTALRRRGRI</sequence>
<keyword evidence="3" id="KW-0804">Transcription</keyword>
<evidence type="ECO:0000259" key="5">
    <source>
        <dbReference type="PROSITE" id="PS51078"/>
    </source>
</evidence>
<dbReference type="SUPFAM" id="SSF55781">
    <property type="entry name" value="GAF domain-like"/>
    <property type="match status" value="1"/>
</dbReference>
<proteinExistence type="predicted"/>
<feature type="domain" description="HTH iclR-type" evidence="4">
    <location>
        <begin position="14"/>
        <end position="74"/>
    </location>
</feature>
<dbReference type="RefSeq" id="WP_343974627.1">
    <property type="nucleotide sequence ID" value="NZ_BAAAHK010000013.1"/>
</dbReference>
<dbReference type="PROSITE" id="PS51077">
    <property type="entry name" value="HTH_ICLR"/>
    <property type="match status" value="1"/>
</dbReference>
<evidence type="ECO:0000256" key="1">
    <source>
        <dbReference type="ARBA" id="ARBA00023015"/>
    </source>
</evidence>
<dbReference type="SMART" id="SM00346">
    <property type="entry name" value="HTH_ICLR"/>
    <property type="match status" value="1"/>
</dbReference>
<feature type="domain" description="IclR-ED" evidence="5">
    <location>
        <begin position="75"/>
        <end position="259"/>
    </location>
</feature>
<keyword evidence="7" id="KW-1185">Reference proteome</keyword>
<dbReference type="InterPro" id="IPR036390">
    <property type="entry name" value="WH_DNA-bd_sf"/>
</dbReference>
<dbReference type="PROSITE" id="PS51078">
    <property type="entry name" value="ICLR_ED"/>
    <property type="match status" value="1"/>
</dbReference>
<dbReference type="Gene3D" id="1.10.10.10">
    <property type="entry name" value="Winged helix-like DNA-binding domain superfamily/Winged helix DNA-binding domain"/>
    <property type="match status" value="1"/>
</dbReference>